<evidence type="ECO:0000256" key="2">
    <source>
        <dbReference type="ARBA" id="ARBA00049106"/>
    </source>
</evidence>
<accession>A0A5M3WLR9</accession>
<evidence type="ECO:0000313" key="4">
    <source>
        <dbReference type="Proteomes" id="UP000331127"/>
    </source>
</evidence>
<proteinExistence type="inferred from homology"/>
<comment type="caution">
    <text evidence="3">The sequence shown here is derived from an EMBL/GenBank/DDBJ whole genome shotgun (WGS) entry which is preliminary data.</text>
</comment>
<comment type="catalytic activity">
    <reaction evidence="2">
        <text>oxidized coenzyme F420-(gamma-L-Glu)(n) + a quinol + H(+) = reduced coenzyme F420-(gamma-L-Glu)(n) + a quinone</text>
        <dbReference type="Rhea" id="RHEA:39663"/>
        <dbReference type="Rhea" id="RHEA-COMP:12939"/>
        <dbReference type="Rhea" id="RHEA-COMP:14378"/>
        <dbReference type="ChEBI" id="CHEBI:15378"/>
        <dbReference type="ChEBI" id="CHEBI:24646"/>
        <dbReference type="ChEBI" id="CHEBI:132124"/>
        <dbReference type="ChEBI" id="CHEBI:133980"/>
        <dbReference type="ChEBI" id="CHEBI:139511"/>
    </reaction>
</comment>
<dbReference type="PANTHER" id="PTHR39428">
    <property type="entry name" value="F420H(2)-DEPENDENT QUINONE REDUCTASE RV1261C"/>
    <property type="match status" value="1"/>
</dbReference>
<reference evidence="3 4" key="1">
    <citation type="submission" date="2019-10" db="EMBL/GenBank/DDBJ databases">
        <title>Whole genome shotgun sequence of Acrocarpospora macrocephala NBRC 16266.</title>
        <authorList>
            <person name="Ichikawa N."/>
            <person name="Kimura A."/>
            <person name="Kitahashi Y."/>
            <person name="Komaki H."/>
            <person name="Oguchi A."/>
        </authorList>
    </citation>
    <scope>NUCLEOTIDE SEQUENCE [LARGE SCALE GENOMIC DNA]</scope>
    <source>
        <strain evidence="3 4">NBRC 16266</strain>
    </source>
</reference>
<dbReference type="Proteomes" id="UP000331127">
    <property type="component" value="Unassembled WGS sequence"/>
</dbReference>
<sequence>MSFDTPAGTRGSRQPAGWAFRWLNKVMTRRIRRTGGRTPMGFNALVLTSVGRKSGLQRTTPVGYFPGRDGSWLIVASAAGAAGNPAWYYNLAAHPDQVRVEVEGRTVAVIAEQLHGVEREQAWEQIIAAAPRFAQYQHKTDRELPIIRLMPRSSEESIA</sequence>
<dbReference type="GO" id="GO:0005886">
    <property type="term" value="C:plasma membrane"/>
    <property type="evidence" value="ECO:0007669"/>
    <property type="project" value="TreeGrafter"/>
</dbReference>
<comment type="similarity">
    <text evidence="1">Belongs to the F420H(2)-dependent quinone reductase family.</text>
</comment>
<organism evidence="3 4">
    <name type="scientific">Acrocarpospora macrocephala</name>
    <dbReference type="NCBI Taxonomy" id="150177"/>
    <lineage>
        <taxon>Bacteria</taxon>
        <taxon>Bacillati</taxon>
        <taxon>Actinomycetota</taxon>
        <taxon>Actinomycetes</taxon>
        <taxon>Streptosporangiales</taxon>
        <taxon>Streptosporangiaceae</taxon>
        <taxon>Acrocarpospora</taxon>
    </lineage>
</organism>
<evidence type="ECO:0000256" key="1">
    <source>
        <dbReference type="ARBA" id="ARBA00008710"/>
    </source>
</evidence>
<dbReference type="PANTHER" id="PTHR39428:SF1">
    <property type="entry name" value="F420H(2)-DEPENDENT QUINONE REDUCTASE RV1261C"/>
    <property type="match status" value="1"/>
</dbReference>
<dbReference type="Gene3D" id="2.30.110.10">
    <property type="entry name" value="Electron Transport, Fmn-binding Protein, Chain A"/>
    <property type="match status" value="1"/>
</dbReference>
<dbReference type="OrthoDB" id="8225825at2"/>
<dbReference type="InterPro" id="IPR012349">
    <property type="entry name" value="Split_barrel_FMN-bd"/>
</dbReference>
<dbReference type="AlphaFoldDB" id="A0A5M3WLR9"/>
<dbReference type="GO" id="GO:0070967">
    <property type="term" value="F:coenzyme F420 binding"/>
    <property type="evidence" value="ECO:0007669"/>
    <property type="project" value="TreeGrafter"/>
</dbReference>
<dbReference type="GO" id="GO:0016491">
    <property type="term" value="F:oxidoreductase activity"/>
    <property type="evidence" value="ECO:0007669"/>
    <property type="project" value="InterPro"/>
</dbReference>
<dbReference type="InterPro" id="IPR004378">
    <property type="entry name" value="F420H2_quin_Rdtase"/>
</dbReference>
<protein>
    <recommendedName>
        <fullName evidence="5">Nitroreductase</fullName>
    </recommendedName>
</protein>
<name>A0A5M3WLR9_9ACTN</name>
<dbReference type="RefSeq" id="WP_155355309.1">
    <property type="nucleotide sequence ID" value="NZ_BAAAHL010000027.1"/>
</dbReference>
<keyword evidence="4" id="KW-1185">Reference proteome</keyword>
<dbReference type="NCBIfam" id="TIGR00026">
    <property type="entry name" value="hi_GC_TIGR00026"/>
    <property type="match status" value="1"/>
</dbReference>
<dbReference type="Pfam" id="PF04075">
    <property type="entry name" value="F420H2_quin_red"/>
    <property type="match status" value="1"/>
</dbReference>
<gene>
    <name evidence="3" type="ORF">Amac_034000</name>
</gene>
<dbReference type="EMBL" id="BLAE01000017">
    <property type="protein sequence ID" value="GES09804.1"/>
    <property type="molecule type" value="Genomic_DNA"/>
</dbReference>
<evidence type="ECO:0008006" key="5">
    <source>
        <dbReference type="Google" id="ProtNLM"/>
    </source>
</evidence>
<evidence type="ECO:0000313" key="3">
    <source>
        <dbReference type="EMBL" id="GES09804.1"/>
    </source>
</evidence>